<reference evidence="2 3" key="1">
    <citation type="submission" date="2015-12" db="EMBL/GenBank/DDBJ databases">
        <title>Complete genome of Roseateles depolymerans KCTC 42856.</title>
        <authorList>
            <person name="Kim K.M."/>
        </authorList>
    </citation>
    <scope>NUCLEOTIDE SEQUENCE [LARGE SCALE GENOMIC DNA]</scope>
    <source>
        <strain evidence="2 3">KCTC 42856</strain>
    </source>
</reference>
<dbReference type="SMART" id="SM00065">
    <property type="entry name" value="GAF"/>
    <property type="match status" value="1"/>
</dbReference>
<dbReference type="PANTHER" id="PTHR43155:SF2">
    <property type="entry name" value="CYCLIC DI-GMP PHOSPHODIESTERASE PA4108"/>
    <property type="match status" value="1"/>
</dbReference>
<dbReference type="SUPFAM" id="SSF55781">
    <property type="entry name" value="GAF domain-like"/>
    <property type="match status" value="1"/>
</dbReference>
<dbReference type="GO" id="GO:0008081">
    <property type="term" value="F:phosphoric diester hydrolase activity"/>
    <property type="evidence" value="ECO:0007669"/>
    <property type="project" value="UniProtKB-ARBA"/>
</dbReference>
<dbReference type="Gene3D" id="3.30.450.40">
    <property type="match status" value="1"/>
</dbReference>
<dbReference type="InterPro" id="IPR003607">
    <property type="entry name" value="HD/PDEase_dom"/>
</dbReference>
<dbReference type="Pfam" id="PF01590">
    <property type="entry name" value="GAF"/>
    <property type="match status" value="1"/>
</dbReference>
<sequence length="587" mass="65950">MSSSDFRPSPRSVDAVRLKGLIETCIMMSMSRDRPALLQQLLGEGRRLLHCDGATMYMVTDQQTLRFELRTRSDPLPSQQIPLYNEHTGRPNENFVSVYTVLHNRSVLIDDVYAKSRFDLTGTRAFDVATGYRTVSMLTVPIAPRGGAPIGVLQFMNALDPTTGAIVPFDPETVGLVEAMAAQAAVALDNLALVESQKELMGSLIRVLANAIDAKSPYTGRHCERVPELAMMLARAASDSSEGPLKHFAFRSEEEWEEFRIGAWLHDCGKVTTPEYVIDKATKLETIHNRIHEVRMRFEVMRRDLEIQALQQRLAGHWDDAAQAAHDAALARLDEDFAFVAKSNVGTETMDDEAVERLHRIGEQRWMRHFDDRLGLSAAELASRAHEPAASLPCSEPLLSDRPRDLVPRPPEDRPDPAYGFKMKVPEHLYNRGELHNLGVRSGTLTPEERYKINEHMVHTVTMLEQMPFPKHLRRVPEYAGTHHERMDGKGYPRQLGPDRLSVPSRIMAVADIFEALTASDRPYKKPKKLSEALAVLQRMAGPHVDPDIFNLFLSSGVYLDFARKHLHPSQIDVQDATPFYANGAQA</sequence>
<protein>
    <submittedName>
        <fullName evidence="2">Metal dependent phosphohydrolase with GAF sensor</fullName>
    </submittedName>
</protein>
<dbReference type="AlphaFoldDB" id="A0A0U3LK28"/>
<dbReference type="Gene3D" id="1.10.3210.10">
    <property type="entry name" value="Hypothetical protein af1432"/>
    <property type="match status" value="2"/>
</dbReference>
<dbReference type="InterPro" id="IPR037522">
    <property type="entry name" value="HD_GYP_dom"/>
</dbReference>
<organism evidence="2 3">
    <name type="scientific">Roseateles depolymerans</name>
    <dbReference type="NCBI Taxonomy" id="76731"/>
    <lineage>
        <taxon>Bacteria</taxon>
        <taxon>Pseudomonadati</taxon>
        <taxon>Pseudomonadota</taxon>
        <taxon>Betaproteobacteria</taxon>
        <taxon>Burkholderiales</taxon>
        <taxon>Sphaerotilaceae</taxon>
        <taxon>Roseateles</taxon>
    </lineage>
</organism>
<evidence type="ECO:0000313" key="3">
    <source>
        <dbReference type="Proteomes" id="UP000060699"/>
    </source>
</evidence>
<accession>A0A0U3LK28</accession>
<dbReference type="SUPFAM" id="SSF109604">
    <property type="entry name" value="HD-domain/PDEase-like"/>
    <property type="match status" value="2"/>
</dbReference>
<dbReference type="OrthoDB" id="9774747at2"/>
<dbReference type="SMART" id="SM00471">
    <property type="entry name" value="HDc"/>
    <property type="match status" value="1"/>
</dbReference>
<dbReference type="InterPro" id="IPR003018">
    <property type="entry name" value="GAF"/>
</dbReference>
<dbReference type="Proteomes" id="UP000060699">
    <property type="component" value="Chromosome"/>
</dbReference>
<dbReference type="EMBL" id="CP013729">
    <property type="protein sequence ID" value="ALV05207.1"/>
    <property type="molecule type" value="Genomic_DNA"/>
</dbReference>
<name>A0A0U3LK28_9BURK</name>
<keyword evidence="2" id="KW-0378">Hydrolase</keyword>
<dbReference type="RefSeq" id="WP_058937167.1">
    <property type="nucleotide sequence ID" value="NZ_CP013729.1"/>
</dbReference>
<keyword evidence="3" id="KW-1185">Reference proteome</keyword>
<dbReference type="PANTHER" id="PTHR43155">
    <property type="entry name" value="CYCLIC DI-GMP PHOSPHODIESTERASE PA4108-RELATED"/>
    <property type="match status" value="1"/>
</dbReference>
<dbReference type="InterPro" id="IPR029016">
    <property type="entry name" value="GAF-like_dom_sf"/>
</dbReference>
<gene>
    <name evidence="2" type="ORF">RD2015_711</name>
</gene>
<evidence type="ECO:0000313" key="2">
    <source>
        <dbReference type="EMBL" id="ALV05207.1"/>
    </source>
</evidence>
<feature type="compositionally biased region" description="Basic and acidic residues" evidence="1">
    <location>
        <begin position="399"/>
        <end position="416"/>
    </location>
</feature>
<dbReference type="PROSITE" id="PS51832">
    <property type="entry name" value="HD_GYP"/>
    <property type="match status" value="1"/>
</dbReference>
<dbReference type="Pfam" id="PF13487">
    <property type="entry name" value="HD_5"/>
    <property type="match status" value="1"/>
</dbReference>
<dbReference type="KEGG" id="rdp:RD2015_711"/>
<dbReference type="STRING" id="76731.RD2015_711"/>
<dbReference type="CDD" id="cd00077">
    <property type="entry name" value="HDc"/>
    <property type="match status" value="2"/>
</dbReference>
<proteinExistence type="predicted"/>
<evidence type="ECO:0000256" key="1">
    <source>
        <dbReference type="SAM" id="MobiDB-lite"/>
    </source>
</evidence>
<feature type="region of interest" description="Disordered" evidence="1">
    <location>
        <begin position="387"/>
        <end position="418"/>
    </location>
</feature>